<accession>A0A6V7VMZ5</accession>
<keyword evidence="1" id="KW-0175">Coiled coil</keyword>
<dbReference type="AlphaFoldDB" id="A0A6V7VMZ5"/>
<dbReference type="EMBL" id="CAJEWN010000262">
    <property type="protein sequence ID" value="CAD2175798.1"/>
    <property type="molecule type" value="Genomic_DNA"/>
</dbReference>
<evidence type="ECO:0000256" key="1">
    <source>
        <dbReference type="SAM" id="Coils"/>
    </source>
</evidence>
<protein>
    <submittedName>
        <fullName evidence="2">Uncharacterized protein</fullName>
    </submittedName>
</protein>
<name>A0A6V7VMZ5_MELEN</name>
<comment type="caution">
    <text evidence="2">The sequence shown here is derived from an EMBL/GenBank/DDBJ whole genome shotgun (WGS) entry which is preliminary data.</text>
</comment>
<reference evidence="2 3" key="1">
    <citation type="submission" date="2020-08" db="EMBL/GenBank/DDBJ databases">
        <authorList>
            <person name="Koutsovoulos G."/>
            <person name="Danchin GJ E."/>
        </authorList>
    </citation>
    <scope>NUCLEOTIDE SEQUENCE [LARGE SCALE GENOMIC DNA]</scope>
</reference>
<dbReference type="Proteomes" id="UP000580250">
    <property type="component" value="Unassembled WGS sequence"/>
</dbReference>
<gene>
    <name evidence="2" type="ORF">MENT_LOCUS27547</name>
</gene>
<sequence>MREKDKKISISANESKEFLKWRQVIIANEFYEELGVNNKINILQRKNRKIFNEKISKGLSSSLSSRQRLYYLIGSENTRKCFELLKIRFDGSEFKNLEEIGNEYDEEREEKNSQDLIKNMDRMELIDAEDKNNIINNLVDKLSKLSLEEESGSSKNIGNEIKNKENTFEIKNYSNSKIIEDTEMVDLEQNEVRHAP</sequence>
<proteinExistence type="predicted"/>
<feature type="coiled-coil region" evidence="1">
    <location>
        <begin position="94"/>
        <end position="148"/>
    </location>
</feature>
<organism evidence="2 3">
    <name type="scientific">Meloidogyne enterolobii</name>
    <name type="common">Root-knot nematode worm</name>
    <name type="synonym">Meloidogyne mayaguensis</name>
    <dbReference type="NCBI Taxonomy" id="390850"/>
    <lineage>
        <taxon>Eukaryota</taxon>
        <taxon>Metazoa</taxon>
        <taxon>Ecdysozoa</taxon>
        <taxon>Nematoda</taxon>
        <taxon>Chromadorea</taxon>
        <taxon>Rhabditida</taxon>
        <taxon>Tylenchina</taxon>
        <taxon>Tylenchomorpha</taxon>
        <taxon>Tylenchoidea</taxon>
        <taxon>Meloidogynidae</taxon>
        <taxon>Meloidogyninae</taxon>
        <taxon>Meloidogyne</taxon>
    </lineage>
</organism>
<evidence type="ECO:0000313" key="3">
    <source>
        <dbReference type="Proteomes" id="UP000580250"/>
    </source>
</evidence>
<evidence type="ECO:0000313" key="2">
    <source>
        <dbReference type="EMBL" id="CAD2175798.1"/>
    </source>
</evidence>